<evidence type="ECO:0000256" key="7">
    <source>
        <dbReference type="SAM" id="Phobius"/>
    </source>
</evidence>
<dbReference type="AlphaFoldDB" id="A0A8J6TH72"/>
<dbReference type="InterPro" id="IPR017941">
    <property type="entry name" value="Rieske_2Fe-2S"/>
</dbReference>
<keyword evidence="7" id="KW-0812">Transmembrane</keyword>
<feature type="domain" description="Rieske" evidence="8">
    <location>
        <begin position="53"/>
        <end position="146"/>
    </location>
</feature>
<dbReference type="PRINTS" id="PR00162">
    <property type="entry name" value="RIESKE"/>
</dbReference>
<dbReference type="GO" id="GO:0016020">
    <property type="term" value="C:membrane"/>
    <property type="evidence" value="ECO:0007669"/>
    <property type="project" value="InterPro"/>
</dbReference>
<evidence type="ECO:0000256" key="1">
    <source>
        <dbReference type="ARBA" id="ARBA00022714"/>
    </source>
</evidence>
<dbReference type="InterPro" id="IPR036922">
    <property type="entry name" value="Rieske_2Fe-2S_sf"/>
</dbReference>
<dbReference type="Pfam" id="PF00355">
    <property type="entry name" value="Rieske"/>
    <property type="match status" value="1"/>
</dbReference>
<keyword evidence="2" id="KW-0479">Metal-binding</keyword>
<gene>
    <name evidence="9" type="ORF">H8E29_15760</name>
</gene>
<sequence>MKTIPDPTPKPSVFTSRRQFIQLGLATVSAAWLGTWLQVRLFPQTNTIQEAKPVSFPLSELPVGGTKTITYGGVSVVVLRTRESLRAFSLVCTHLGCLVAWEKDKKEFYCPCHDGRFDEFGDVLAGPPPIPLEQFPISVEGEMVTVGEI</sequence>
<keyword evidence="1" id="KW-0001">2Fe-2S</keyword>
<dbReference type="InterPro" id="IPR014349">
    <property type="entry name" value="Rieske_Fe-S_prot"/>
</dbReference>
<organism evidence="9 10">
    <name type="scientific">Candidatus Desulfolinea nitratireducens</name>
    <dbReference type="NCBI Taxonomy" id="2841698"/>
    <lineage>
        <taxon>Bacteria</taxon>
        <taxon>Bacillati</taxon>
        <taxon>Chloroflexota</taxon>
        <taxon>Anaerolineae</taxon>
        <taxon>Anaerolineales</taxon>
        <taxon>Anaerolineales incertae sedis</taxon>
        <taxon>Candidatus Desulfolinea</taxon>
    </lineage>
</organism>
<dbReference type="GO" id="GO:0004497">
    <property type="term" value="F:monooxygenase activity"/>
    <property type="evidence" value="ECO:0007669"/>
    <property type="project" value="UniProtKB-ARBA"/>
</dbReference>
<name>A0A8J6TH72_9CHLR</name>
<evidence type="ECO:0000256" key="5">
    <source>
        <dbReference type="ARBA" id="ARBA00023157"/>
    </source>
</evidence>
<keyword evidence="5" id="KW-1015">Disulfide bond</keyword>
<accession>A0A8J6TH72</accession>
<dbReference type="CDD" id="cd03467">
    <property type="entry name" value="Rieske"/>
    <property type="match status" value="1"/>
</dbReference>
<evidence type="ECO:0000256" key="2">
    <source>
        <dbReference type="ARBA" id="ARBA00022723"/>
    </source>
</evidence>
<reference evidence="9 10" key="1">
    <citation type="submission" date="2020-08" db="EMBL/GenBank/DDBJ databases">
        <title>Bridging the membrane lipid divide: bacteria of the FCB group superphylum have the potential to synthesize archaeal ether lipids.</title>
        <authorList>
            <person name="Villanueva L."/>
            <person name="Von Meijenfeldt F.A.B."/>
            <person name="Westbye A.B."/>
            <person name="Yadav S."/>
            <person name="Hopmans E.C."/>
            <person name="Dutilh B.E."/>
            <person name="Sinninghe Damste J.S."/>
        </authorList>
    </citation>
    <scope>NUCLEOTIDE SEQUENCE [LARGE SCALE GENOMIC DNA]</scope>
    <source>
        <strain evidence="9">NIOZ-UU36</strain>
    </source>
</reference>
<dbReference type="InterPro" id="IPR005805">
    <property type="entry name" value="Rieske_Fe-S_prot_C"/>
</dbReference>
<feature type="transmembrane region" description="Helical" evidence="7">
    <location>
        <begin position="20"/>
        <end position="39"/>
    </location>
</feature>
<proteinExistence type="predicted"/>
<dbReference type="PROSITE" id="PS51318">
    <property type="entry name" value="TAT"/>
    <property type="match status" value="1"/>
</dbReference>
<protein>
    <submittedName>
        <fullName evidence="9">Rieske (2Fe-2S) protein</fullName>
    </submittedName>
</protein>
<evidence type="ECO:0000256" key="4">
    <source>
        <dbReference type="ARBA" id="ARBA00023014"/>
    </source>
</evidence>
<keyword evidence="3" id="KW-0408">Iron</keyword>
<evidence type="ECO:0000259" key="8">
    <source>
        <dbReference type="PROSITE" id="PS51296"/>
    </source>
</evidence>
<comment type="caution">
    <text evidence="9">The sequence shown here is derived from an EMBL/GenBank/DDBJ whole genome shotgun (WGS) entry which is preliminary data.</text>
</comment>
<keyword evidence="4" id="KW-0411">Iron-sulfur</keyword>
<dbReference type="Gene3D" id="2.102.10.10">
    <property type="entry name" value="Rieske [2Fe-2S] iron-sulphur domain"/>
    <property type="match status" value="1"/>
</dbReference>
<dbReference type="InterPro" id="IPR006311">
    <property type="entry name" value="TAT_signal"/>
</dbReference>
<dbReference type="PROSITE" id="PS51296">
    <property type="entry name" value="RIESKE"/>
    <property type="match status" value="1"/>
</dbReference>
<keyword evidence="7" id="KW-0472">Membrane</keyword>
<keyword evidence="7" id="KW-1133">Transmembrane helix</keyword>
<dbReference type="EMBL" id="JACNJN010000187">
    <property type="protein sequence ID" value="MBC8336718.1"/>
    <property type="molecule type" value="Genomic_DNA"/>
</dbReference>
<evidence type="ECO:0000313" key="9">
    <source>
        <dbReference type="EMBL" id="MBC8336718.1"/>
    </source>
</evidence>
<dbReference type="Proteomes" id="UP000614469">
    <property type="component" value="Unassembled WGS sequence"/>
</dbReference>
<evidence type="ECO:0000313" key="10">
    <source>
        <dbReference type="Proteomes" id="UP000614469"/>
    </source>
</evidence>
<comment type="cofactor">
    <cofactor evidence="6">
        <name>[2Fe-2S] cluster</name>
        <dbReference type="ChEBI" id="CHEBI:190135"/>
    </cofactor>
</comment>
<dbReference type="PANTHER" id="PTHR10134">
    <property type="entry name" value="CYTOCHROME B-C1 COMPLEX SUBUNIT RIESKE, MITOCHONDRIAL"/>
    <property type="match status" value="1"/>
</dbReference>
<dbReference type="GO" id="GO:0016705">
    <property type="term" value="F:oxidoreductase activity, acting on paired donors, with incorporation or reduction of molecular oxygen"/>
    <property type="evidence" value="ECO:0007669"/>
    <property type="project" value="UniProtKB-ARBA"/>
</dbReference>
<dbReference type="GO" id="GO:0046872">
    <property type="term" value="F:metal ion binding"/>
    <property type="evidence" value="ECO:0007669"/>
    <property type="project" value="UniProtKB-KW"/>
</dbReference>
<dbReference type="SUPFAM" id="SSF50022">
    <property type="entry name" value="ISP domain"/>
    <property type="match status" value="1"/>
</dbReference>
<evidence type="ECO:0000256" key="6">
    <source>
        <dbReference type="ARBA" id="ARBA00034078"/>
    </source>
</evidence>
<dbReference type="GO" id="GO:0051537">
    <property type="term" value="F:2 iron, 2 sulfur cluster binding"/>
    <property type="evidence" value="ECO:0007669"/>
    <property type="project" value="UniProtKB-KW"/>
</dbReference>
<evidence type="ECO:0000256" key="3">
    <source>
        <dbReference type="ARBA" id="ARBA00023004"/>
    </source>
</evidence>